<evidence type="ECO:0000313" key="2">
    <source>
        <dbReference type="Proteomes" id="UP000249135"/>
    </source>
</evidence>
<sequence length="221" mass="23839">MTMFIRIASVCDALEEFLPVLPVDTRDVVRALLAATTQEARGLCFLPIREGCLTELWAHYIFAAEGHESSTAAGVGQDLREVEPAPPTGWVVFPGPDANAEQVRRLAQIVEGFHFFAPLTEVTELLEAAAPLARALAALRSIRPIATAELHGEALALFPPATFRAAAPGLIRIDDPMPPRPQGVPRYRANTALLPNSWFVVLHAPGTKVEVDAIFGLVGHP</sequence>
<dbReference type="Proteomes" id="UP000249135">
    <property type="component" value="Unassembled WGS sequence"/>
</dbReference>
<dbReference type="EMBL" id="QFPP01000001">
    <property type="protein sequence ID" value="PZQ78415.1"/>
    <property type="molecule type" value="Genomic_DNA"/>
</dbReference>
<name>A0A2W5QTZ2_VARPD</name>
<comment type="caution">
    <text evidence="1">The sequence shown here is derived from an EMBL/GenBank/DDBJ whole genome shotgun (WGS) entry which is preliminary data.</text>
</comment>
<dbReference type="AlphaFoldDB" id="A0A2W5QTZ2"/>
<evidence type="ECO:0000313" key="1">
    <source>
        <dbReference type="EMBL" id="PZQ78415.1"/>
    </source>
</evidence>
<organism evidence="1 2">
    <name type="scientific">Variovorax paradoxus</name>
    <dbReference type="NCBI Taxonomy" id="34073"/>
    <lineage>
        <taxon>Bacteria</taxon>
        <taxon>Pseudomonadati</taxon>
        <taxon>Pseudomonadota</taxon>
        <taxon>Betaproteobacteria</taxon>
        <taxon>Burkholderiales</taxon>
        <taxon>Comamonadaceae</taxon>
        <taxon>Variovorax</taxon>
    </lineage>
</organism>
<proteinExistence type="predicted"/>
<gene>
    <name evidence="1" type="ORF">DI563_00085</name>
</gene>
<protein>
    <submittedName>
        <fullName evidence="1">Uncharacterized protein</fullName>
    </submittedName>
</protein>
<reference evidence="1 2" key="1">
    <citation type="submission" date="2017-08" db="EMBL/GenBank/DDBJ databases">
        <title>Infants hospitalized years apart are colonized by the same room-sourced microbial strains.</title>
        <authorList>
            <person name="Brooks B."/>
            <person name="Olm M.R."/>
            <person name="Firek B.A."/>
            <person name="Baker R."/>
            <person name="Thomas B.C."/>
            <person name="Morowitz M.J."/>
            <person name="Banfield J.F."/>
        </authorList>
    </citation>
    <scope>NUCLEOTIDE SEQUENCE [LARGE SCALE GENOMIC DNA]</scope>
    <source>
        <strain evidence="1">S2_005_003_R2_41</strain>
    </source>
</reference>
<accession>A0A2W5QTZ2</accession>